<dbReference type="EMBL" id="QSKF01000002">
    <property type="protein sequence ID" value="RHE41390.1"/>
    <property type="molecule type" value="Genomic_DNA"/>
</dbReference>
<gene>
    <name evidence="2" type="ORF">DW740_03530</name>
</gene>
<evidence type="ECO:0000259" key="1">
    <source>
        <dbReference type="Pfam" id="PF19481"/>
    </source>
</evidence>
<accession>A0A414JA47</accession>
<dbReference type="InterPro" id="IPR046059">
    <property type="entry name" value="DUF6017"/>
</dbReference>
<dbReference type="Pfam" id="PF19481">
    <property type="entry name" value="DUF6017"/>
    <property type="match status" value="1"/>
</dbReference>
<evidence type="ECO:0000313" key="2">
    <source>
        <dbReference type="EMBL" id="RHE41390.1"/>
    </source>
</evidence>
<proteinExistence type="predicted"/>
<feature type="domain" description="DUF6017" evidence="1">
    <location>
        <begin position="198"/>
        <end position="331"/>
    </location>
</feature>
<name>A0A414JA47_9FIRM</name>
<reference evidence="2 3" key="1">
    <citation type="submission" date="2018-08" db="EMBL/GenBank/DDBJ databases">
        <title>A genome reference for cultivated species of the human gut microbiota.</title>
        <authorList>
            <person name="Zou Y."/>
            <person name="Xue W."/>
            <person name="Luo G."/>
        </authorList>
    </citation>
    <scope>NUCLEOTIDE SEQUENCE [LARGE SCALE GENOMIC DNA]</scope>
    <source>
        <strain evidence="2 3">AM28-23</strain>
    </source>
</reference>
<dbReference type="Proteomes" id="UP000283745">
    <property type="component" value="Unassembled WGS sequence"/>
</dbReference>
<dbReference type="AlphaFoldDB" id="A0A414JA47"/>
<evidence type="ECO:0000313" key="3">
    <source>
        <dbReference type="Proteomes" id="UP000283745"/>
    </source>
</evidence>
<protein>
    <submittedName>
        <fullName evidence="2">DNA replication protein DnaD</fullName>
    </submittedName>
</protein>
<sequence length="333" mass="38314">MNQDYSTGNRIVDEVGRINISGNIIPMVWFQAIRYPNGKPNVNAIIILADIVYWYRPTEIRDEITGQVVGRRKKFRDDLLQRSYGQISELFGLTKKQVVTAVNTLEQMGVIKRNFRNMRINGQFVSNVLYLELIPQRLHEITYPGDGMELPVSTYKETGIPLKKGRHSAYKDRGGTVEGTTNTKITTEIETENYSNLIYPVEEKKQEADEIDRMAIYTQIIKENIDYDILIADCSIGEKEYIDEVVELITEVVAIERKTIRIAGTDLPYQLVKSKMLKLNDSHIRYVLECLNKNTTKVRNIKQYILTSLYNAPNTIGNYYRAEVNHDLYGGVQ</sequence>
<dbReference type="RefSeq" id="WP_118050112.1">
    <property type="nucleotide sequence ID" value="NZ_CABJFK010000002.1"/>
</dbReference>
<organism evidence="2 3">
    <name type="scientific">Blautia obeum</name>
    <dbReference type="NCBI Taxonomy" id="40520"/>
    <lineage>
        <taxon>Bacteria</taxon>
        <taxon>Bacillati</taxon>
        <taxon>Bacillota</taxon>
        <taxon>Clostridia</taxon>
        <taxon>Lachnospirales</taxon>
        <taxon>Lachnospiraceae</taxon>
        <taxon>Blautia</taxon>
    </lineage>
</organism>
<comment type="caution">
    <text evidence="2">The sequence shown here is derived from an EMBL/GenBank/DDBJ whole genome shotgun (WGS) entry which is preliminary data.</text>
</comment>